<dbReference type="Proteomes" id="UP000784128">
    <property type="component" value="Unassembled WGS sequence"/>
</dbReference>
<proteinExistence type="predicted"/>
<organism evidence="2 3">
    <name type="scientific">Pelotalea chapellei</name>
    <dbReference type="NCBI Taxonomy" id="44671"/>
    <lineage>
        <taxon>Bacteria</taxon>
        <taxon>Pseudomonadati</taxon>
        <taxon>Thermodesulfobacteriota</taxon>
        <taxon>Desulfuromonadia</taxon>
        <taxon>Geobacterales</taxon>
        <taxon>Geobacteraceae</taxon>
        <taxon>Pelotalea</taxon>
    </lineage>
</organism>
<dbReference type="RefSeq" id="WP_214297961.1">
    <property type="nucleotide sequence ID" value="NZ_JAHDYS010000006.1"/>
</dbReference>
<feature type="signal peptide" evidence="1">
    <location>
        <begin position="1"/>
        <end position="24"/>
    </location>
</feature>
<comment type="caution">
    <text evidence="2">The sequence shown here is derived from an EMBL/GenBank/DDBJ whole genome shotgun (WGS) entry which is preliminary data.</text>
</comment>
<accession>A0ABS5U808</accession>
<sequence>MRFPFLLFLLFFLVLISPSLPSAATDAVIFEQAVSETLDLWREGRYEQLFDRLAHRGKMSRERFAIRMRETSIRPACCWQKMEHLSVLSEKRTTATIYVKVGLEGTPNPVDSSTREFKLTNEAGLWKMQLADISSLAGMSTVKKSRHSKKHISH</sequence>
<evidence type="ECO:0000313" key="2">
    <source>
        <dbReference type="EMBL" id="MBT1071801.1"/>
    </source>
</evidence>
<reference evidence="2 3" key="1">
    <citation type="submission" date="2021-05" db="EMBL/GenBank/DDBJ databases">
        <title>The draft genome of Geobacter chapellei DSM 13688.</title>
        <authorList>
            <person name="Xu Z."/>
            <person name="Masuda Y."/>
            <person name="Itoh H."/>
            <person name="Senoo K."/>
        </authorList>
    </citation>
    <scope>NUCLEOTIDE SEQUENCE [LARGE SCALE GENOMIC DNA]</scope>
    <source>
        <strain evidence="2 3">DSM 13688</strain>
    </source>
</reference>
<name>A0ABS5U808_9BACT</name>
<evidence type="ECO:0000256" key="1">
    <source>
        <dbReference type="SAM" id="SignalP"/>
    </source>
</evidence>
<keyword evidence="1" id="KW-0732">Signal</keyword>
<keyword evidence="3" id="KW-1185">Reference proteome</keyword>
<protein>
    <submittedName>
        <fullName evidence="2">Uncharacterized protein</fullName>
    </submittedName>
</protein>
<evidence type="ECO:0000313" key="3">
    <source>
        <dbReference type="Proteomes" id="UP000784128"/>
    </source>
</evidence>
<feature type="chain" id="PRO_5047212569" evidence="1">
    <location>
        <begin position="25"/>
        <end position="154"/>
    </location>
</feature>
<dbReference type="EMBL" id="JAHDYS010000006">
    <property type="protein sequence ID" value="MBT1071801.1"/>
    <property type="molecule type" value="Genomic_DNA"/>
</dbReference>
<gene>
    <name evidence="2" type="ORF">KJB30_08410</name>
</gene>